<keyword evidence="3" id="KW-1185">Reference proteome</keyword>
<dbReference type="EMBL" id="JACVVK020000066">
    <property type="protein sequence ID" value="KAK7496561.1"/>
    <property type="molecule type" value="Genomic_DNA"/>
</dbReference>
<gene>
    <name evidence="2" type="ORF">BaRGS_00012213</name>
</gene>
<dbReference type="SUPFAM" id="SSF54495">
    <property type="entry name" value="UBC-like"/>
    <property type="match status" value="1"/>
</dbReference>
<dbReference type="Proteomes" id="UP001519460">
    <property type="component" value="Unassembled WGS sequence"/>
</dbReference>
<comment type="caution">
    <text evidence="2">The sequence shown here is derived from an EMBL/GenBank/DDBJ whole genome shotgun (WGS) entry which is preliminary data.</text>
</comment>
<evidence type="ECO:0000259" key="1">
    <source>
        <dbReference type="PROSITE" id="PS50127"/>
    </source>
</evidence>
<dbReference type="SMART" id="SM00212">
    <property type="entry name" value="UBCc"/>
    <property type="match status" value="1"/>
</dbReference>
<evidence type="ECO:0000313" key="2">
    <source>
        <dbReference type="EMBL" id="KAK7496561.1"/>
    </source>
</evidence>
<proteinExistence type="predicted"/>
<reference evidence="2 3" key="1">
    <citation type="journal article" date="2023" name="Sci. Data">
        <title>Genome assembly of the Korean intertidal mud-creeper Batillaria attramentaria.</title>
        <authorList>
            <person name="Patra A.K."/>
            <person name="Ho P.T."/>
            <person name="Jun S."/>
            <person name="Lee S.J."/>
            <person name="Kim Y."/>
            <person name="Won Y.J."/>
        </authorList>
    </citation>
    <scope>NUCLEOTIDE SEQUENCE [LARGE SCALE GENOMIC DNA]</scope>
    <source>
        <strain evidence="2">Wonlab-2016</strain>
    </source>
</reference>
<dbReference type="PROSITE" id="PS50127">
    <property type="entry name" value="UBC_2"/>
    <property type="match status" value="1"/>
</dbReference>
<feature type="domain" description="UBC core" evidence="1">
    <location>
        <begin position="1"/>
        <end position="161"/>
    </location>
</feature>
<dbReference type="Pfam" id="PF00179">
    <property type="entry name" value="UQ_con"/>
    <property type="match status" value="1"/>
</dbReference>
<dbReference type="PANTHER" id="PTHR24068">
    <property type="entry name" value="UBIQUITIN-CONJUGATING ENZYME E2"/>
    <property type="match status" value="1"/>
</dbReference>
<dbReference type="CDD" id="cd23794">
    <property type="entry name" value="UBCc_UBE2F_UBE2M"/>
    <property type="match status" value="1"/>
</dbReference>
<sequence>MANGRLAKDVQYLRRHVRTLTEGQAEVMEVDENLEFIRLDIVPKDGLYKGARLLFKVYFPDEYPDRVPQVVCLTNFYHPNIDPEDIESADEECYSNICVSLLDEWDASMTLDHVVMAILFLMYNPAIDDALSPHFDSCITWEEYEENVLRSLKGLEVDGRTYECLVTDVNGNVTAAADNDKTCDTAGFSSTDAITAGSKNTVGCEVNDTDAVFNEDDAVSTELLLNRQNSFACGTVIDSLLDSTLNTVIMRKNDFKGAGLQLGVACHFCSKFVFDSFSFARTVPASLSISALFPGFQHYDATVQAFAPKTHADGIDSEVD</sequence>
<name>A0ABD0LBR3_9CAEN</name>
<accession>A0ABD0LBR3</accession>
<dbReference type="InterPro" id="IPR016135">
    <property type="entry name" value="UBQ-conjugating_enzyme/RWD"/>
</dbReference>
<evidence type="ECO:0000313" key="3">
    <source>
        <dbReference type="Proteomes" id="UP001519460"/>
    </source>
</evidence>
<protein>
    <recommendedName>
        <fullName evidence="1">UBC core domain-containing protein</fullName>
    </recommendedName>
</protein>
<dbReference type="InterPro" id="IPR000608">
    <property type="entry name" value="UBC"/>
</dbReference>
<dbReference type="Gene3D" id="3.10.110.10">
    <property type="entry name" value="Ubiquitin Conjugating Enzyme"/>
    <property type="match status" value="1"/>
</dbReference>
<dbReference type="AlphaFoldDB" id="A0ABD0LBR3"/>
<organism evidence="2 3">
    <name type="scientific">Batillaria attramentaria</name>
    <dbReference type="NCBI Taxonomy" id="370345"/>
    <lineage>
        <taxon>Eukaryota</taxon>
        <taxon>Metazoa</taxon>
        <taxon>Spiralia</taxon>
        <taxon>Lophotrochozoa</taxon>
        <taxon>Mollusca</taxon>
        <taxon>Gastropoda</taxon>
        <taxon>Caenogastropoda</taxon>
        <taxon>Sorbeoconcha</taxon>
        <taxon>Cerithioidea</taxon>
        <taxon>Batillariidae</taxon>
        <taxon>Batillaria</taxon>
    </lineage>
</organism>